<organism evidence="1 2">
    <name type="scientific">Carpediemonas membranifera</name>
    <dbReference type="NCBI Taxonomy" id="201153"/>
    <lineage>
        <taxon>Eukaryota</taxon>
        <taxon>Metamonada</taxon>
        <taxon>Carpediemonas-like organisms</taxon>
        <taxon>Carpediemonas</taxon>
    </lineage>
</organism>
<dbReference type="Proteomes" id="UP000717585">
    <property type="component" value="Unassembled WGS sequence"/>
</dbReference>
<sequence length="234" mass="27273">MVLHVKDQSLVQIKPRRLSPDNRKKAKDIIAELTQQGIVTASKGPFASPIVLPHNLFSTEWDAAEWGDKRIVEFKQSLQEVLRTLEDSVREGTSARSQIETKGVEVGDYVLWKHENPKKLDCQNRGPWKIHEVLPNHKVKLQSIVTGDIRVTHVDKLMPFETDLEETQMKQLAESDKEQFEIEKIEKFDWKTGMVTIKWKNYDERTEQHLRSVSHVEEVKRRARKARKNLANYV</sequence>
<dbReference type="AlphaFoldDB" id="A0A8J6DZY1"/>
<evidence type="ECO:0000313" key="1">
    <source>
        <dbReference type="EMBL" id="KAG9394284.1"/>
    </source>
</evidence>
<keyword evidence="2" id="KW-1185">Reference proteome</keyword>
<reference evidence="1" key="1">
    <citation type="submission" date="2021-05" db="EMBL/GenBank/DDBJ databases">
        <title>A free-living protist that lacks canonical eukaryotic 1 DNA replication and segregation systems.</title>
        <authorList>
            <person name="Salas-Leiva D.E."/>
            <person name="Tromer E.C."/>
            <person name="Curtis B.A."/>
            <person name="Jerlstrom-Hultqvist J."/>
            <person name="Kolisko M."/>
            <person name="Yi Z."/>
            <person name="Salas-Leiva J.S."/>
            <person name="Gallot-Lavallee L."/>
            <person name="Kops G.J.P.L."/>
            <person name="Archibald J.M."/>
            <person name="Simpson A.G.B."/>
            <person name="Roger A.J."/>
        </authorList>
    </citation>
    <scope>NUCLEOTIDE SEQUENCE</scope>
    <source>
        <strain evidence="1">BICM</strain>
    </source>
</reference>
<name>A0A8J6DZY1_9EUKA</name>
<proteinExistence type="predicted"/>
<dbReference type="OrthoDB" id="116216at2759"/>
<evidence type="ECO:0000313" key="2">
    <source>
        <dbReference type="Proteomes" id="UP000717585"/>
    </source>
</evidence>
<accession>A0A8J6DZY1</accession>
<protein>
    <submittedName>
        <fullName evidence="1">Uncharacterized protein</fullName>
    </submittedName>
</protein>
<dbReference type="EMBL" id="JAHDYR010000015">
    <property type="protein sequence ID" value="KAG9394284.1"/>
    <property type="molecule type" value="Genomic_DNA"/>
</dbReference>
<dbReference type="Gene3D" id="3.10.10.10">
    <property type="entry name" value="HIV Type 1 Reverse Transcriptase, subunit A, domain 1"/>
    <property type="match status" value="1"/>
</dbReference>
<gene>
    <name evidence="1" type="ORF">J8273_3917</name>
</gene>
<comment type="caution">
    <text evidence="1">The sequence shown here is derived from an EMBL/GenBank/DDBJ whole genome shotgun (WGS) entry which is preliminary data.</text>
</comment>